<accession>A0A1Y5SJS5</accession>
<protein>
    <submittedName>
        <fullName evidence="1">Haloacid dehalogenase-like hydrolase</fullName>
    </submittedName>
</protein>
<gene>
    <name evidence="1" type="ORF">PAM7971_01851</name>
</gene>
<dbReference type="SUPFAM" id="SSF56784">
    <property type="entry name" value="HAD-like"/>
    <property type="match status" value="1"/>
</dbReference>
<evidence type="ECO:0000313" key="1">
    <source>
        <dbReference type="EMBL" id="SLN40723.1"/>
    </source>
</evidence>
<dbReference type="NCBIfam" id="TIGR01509">
    <property type="entry name" value="HAD-SF-IA-v3"/>
    <property type="match status" value="1"/>
</dbReference>
<dbReference type="Pfam" id="PF13419">
    <property type="entry name" value="HAD_2"/>
    <property type="match status" value="1"/>
</dbReference>
<dbReference type="Gene3D" id="1.10.150.450">
    <property type="match status" value="1"/>
</dbReference>
<dbReference type="Proteomes" id="UP000193307">
    <property type="component" value="Unassembled WGS sequence"/>
</dbReference>
<keyword evidence="2" id="KW-1185">Reference proteome</keyword>
<dbReference type="GO" id="GO:0016787">
    <property type="term" value="F:hydrolase activity"/>
    <property type="evidence" value="ECO:0007669"/>
    <property type="project" value="UniProtKB-KW"/>
</dbReference>
<dbReference type="AlphaFoldDB" id="A0A1Y5SJS5"/>
<dbReference type="PANTHER" id="PTHR12725">
    <property type="entry name" value="HALOACID DEHALOGENASE-LIKE HYDROLASE"/>
    <property type="match status" value="1"/>
</dbReference>
<reference evidence="1 2" key="1">
    <citation type="submission" date="2017-03" db="EMBL/GenBank/DDBJ databases">
        <authorList>
            <person name="Afonso C.L."/>
            <person name="Miller P.J."/>
            <person name="Scott M.A."/>
            <person name="Spackman E."/>
            <person name="Goraichik I."/>
            <person name="Dimitrov K.M."/>
            <person name="Suarez D.L."/>
            <person name="Swayne D.E."/>
        </authorList>
    </citation>
    <scope>NUCLEOTIDE SEQUENCE [LARGE SCALE GENOMIC DNA]</scope>
    <source>
        <strain evidence="1 2">CECT 7971</strain>
    </source>
</reference>
<evidence type="ECO:0000313" key="2">
    <source>
        <dbReference type="Proteomes" id="UP000193307"/>
    </source>
</evidence>
<dbReference type="InterPro" id="IPR023214">
    <property type="entry name" value="HAD_sf"/>
</dbReference>
<dbReference type="InterPro" id="IPR041492">
    <property type="entry name" value="HAD_2"/>
</dbReference>
<name>A0A1Y5SJS5_9RHOB</name>
<organism evidence="1 2">
    <name type="scientific">Pacificibacter marinus</name>
    <dbReference type="NCBI Taxonomy" id="658057"/>
    <lineage>
        <taxon>Bacteria</taxon>
        <taxon>Pseudomonadati</taxon>
        <taxon>Pseudomonadota</taxon>
        <taxon>Alphaproteobacteria</taxon>
        <taxon>Rhodobacterales</taxon>
        <taxon>Roseobacteraceae</taxon>
        <taxon>Pacificibacter</taxon>
    </lineage>
</organism>
<keyword evidence="1" id="KW-0378">Hydrolase</keyword>
<dbReference type="Gene3D" id="3.40.50.1000">
    <property type="entry name" value="HAD superfamily/HAD-like"/>
    <property type="match status" value="1"/>
</dbReference>
<dbReference type="STRING" id="658057.SAMN04488032_104226"/>
<dbReference type="NCBIfam" id="TIGR01993">
    <property type="entry name" value="Pyr-5-nucltdase"/>
    <property type="match status" value="1"/>
</dbReference>
<dbReference type="PANTHER" id="PTHR12725:SF117">
    <property type="entry name" value="HALOACID DEHALOGENASE-LIKE HYDROLASE"/>
    <property type="match status" value="1"/>
</dbReference>
<dbReference type="InterPro" id="IPR010237">
    <property type="entry name" value="Pyr-5-nucltdase"/>
</dbReference>
<sequence>MTDWVADELGVSKDDASALRNKYWLEHGTTLSGMMRLHGTDPLPYLTYVHDIDFSVLAPDPALRDAIGALDGRKIVFTNGSAPYAQQVLIARGLSGLFDAVYGIEHAGFHPKPSAQAYAEILTQDNMHAREAAMFEDDPRNLEVPHQLGMKTVHVAPQKDAHTAPYVQHHTDDLTGFLQKLSR</sequence>
<proteinExistence type="predicted"/>
<dbReference type="EMBL" id="FWFW01000005">
    <property type="protein sequence ID" value="SLN40723.1"/>
    <property type="molecule type" value="Genomic_DNA"/>
</dbReference>
<dbReference type="InterPro" id="IPR036412">
    <property type="entry name" value="HAD-like_sf"/>
</dbReference>
<dbReference type="InterPro" id="IPR006439">
    <property type="entry name" value="HAD-SF_hydro_IA"/>
</dbReference>